<gene>
    <name evidence="11" type="ORF">DC363_03330</name>
</gene>
<reference evidence="11 12" key="1">
    <citation type="submission" date="2018-04" db="EMBL/GenBank/DDBJ databases">
        <title>Pelagivirga bohaiensis gen. nov., sp. nov., a bacterium isolated from the Bohai Sea.</title>
        <authorList>
            <person name="Ji X."/>
        </authorList>
    </citation>
    <scope>NUCLEOTIDE SEQUENCE [LARGE SCALE GENOMIC DNA]</scope>
    <source>
        <strain evidence="11 12">BH-SD16</strain>
    </source>
</reference>
<dbReference type="Pfam" id="PF12627">
    <property type="entry name" value="PolyA_pol_RNAbd"/>
    <property type="match status" value="1"/>
</dbReference>
<keyword evidence="3" id="KW-0819">tRNA processing</keyword>
<comment type="similarity">
    <text evidence="8">Belongs to the tRNA nucleotidyltransferase/poly(A) polymerase family.</text>
</comment>
<evidence type="ECO:0000256" key="3">
    <source>
        <dbReference type="ARBA" id="ARBA00022694"/>
    </source>
</evidence>
<keyword evidence="7" id="KW-0460">Magnesium</keyword>
<dbReference type="InterPro" id="IPR050264">
    <property type="entry name" value="Bact_CCA-adding_enz_type3_sf"/>
</dbReference>
<keyword evidence="2 8" id="KW-0808">Transferase</keyword>
<dbReference type="SUPFAM" id="SSF81891">
    <property type="entry name" value="Poly A polymerase C-terminal region-like"/>
    <property type="match status" value="1"/>
</dbReference>
<evidence type="ECO:0000313" key="12">
    <source>
        <dbReference type="Proteomes" id="UP000244817"/>
    </source>
</evidence>
<dbReference type="PANTHER" id="PTHR46173:SF1">
    <property type="entry name" value="CCA TRNA NUCLEOTIDYLTRANSFERASE 1, MITOCHONDRIAL"/>
    <property type="match status" value="1"/>
</dbReference>
<evidence type="ECO:0000256" key="4">
    <source>
        <dbReference type="ARBA" id="ARBA00022695"/>
    </source>
</evidence>
<dbReference type="RefSeq" id="WP_108639943.1">
    <property type="nucleotide sequence ID" value="NZ_QCYG01000002.1"/>
</dbReference>
<evidence type="ECO:0000256" key="8">
    <source>
        <dbReference type="RuleBase" id="RU003953"/>
    </source>
</evidence>
<keyword evidence="8" id="KW-0694">RNA-binding</keyword>
<dbReference type="Proteomes" id="UP000244817">
    <property type="component" value="Unassembled WGS sequence"/>
</dbReference>
<dbReference type="InterPro" id="IPR002646">
    <property type="entry name" value="PolA_pol_head_dom"/>
</dbReference>
<evidence type="ECO:0000313" key="11">
    <source>
        <dbReference type="EMBL" id="PVA07900.1"/>
    </source>
</evidence>
<keyword evidence="12" id="KW-1185">Reference proteome</keyword>
<dbReference type="GO" id="GO:0016779">
    <property type="term" value="F:nucleotidyltransferase activity"/>
    <property type="evidence" value="ECO:0007669"/>
    <property type="project" value="UniProtKB-KW"/>
</dbReference>
<dbReference type="GO" id="GO:0000049">
    <property type="term" value="F:tRNA binding"/>
    <property type="evidence" value="ECO:0007669"/>
    <property type="project" value="TreeGrafter"/>
</dbReference>
<evidence type="ECO:0000256" key="6">
    <source>
        <dbReference type="ARBA" id="ARBA00022741"/>
    </source>
</evidence>
<sequence length="374" mass="40306">MAAFEDAGQQIHAVGGCVRDTALGRPVHDVDLSTDALPRVSEQIVAGLGQGWKAVPTGIDHGTITAVSPTGRPYEITTFRTDVETDGRHATVAFSTQLSDDAMRRDFTINAFYADRTGRVQDPVGGSADLQARRIRFIGTPEARIKEDYLRILRFFRFTASHGAPGAGPDVEGLAACAALAEGLERISRERIGAEMTRLLAVTDPAPVVGTMEQSGVLWRILPGAGVRTLSVLVHLEGTVQAQVPVADLATRLASLGCDEVAERLRLSKALARKIERVTDAAGSTMPPHELGYRYGAADALHCLLLRWATLTAPVDQDAIDDATRGAGQNFPVAAADLMPQYQGRALGDRLQRLEQLWIDSRFTLTKVELVSHP</sequence>
<comment type="cofactor">
    <cofactor evidence="1">
        <name>Mg(2+)</name>
        <dbReference type="ChEBI" id="CHEBI:18420"/>
    </cofactor>
</comment>
<evidence type="ECO:0000256" key="1">
    <source>
        <dbReference type="ARBA" id="ARBA00001946"/>
    </source>
</evidence>
<dbReference type="AlphaFoldDB" id="A0A2T7G0G6"/>
<dbReference type="InterPro" id="IPR032828">
    <property type="entry name" value="PolyA_RNA-bd"/>
</dbReference>
<dbReference type="Gene3D" id="1.10.3090.10">
    <property type="entry name" value="cca-adding enzyme, domain 2"/>
    <property type="match status" value="1"/>
</dbReference>
<dbReference type="CDD" id="cd05398">
    <property type="entry name" value="NT_ClassII-CCAase"/>
    <property type="match status" value="1"/>
</dbReference>
<evidence type="ECO:0000259" key="9">
    <source>
        <dbReference type="Pfam" id="PF01743"/>
    </source>
</evidence>
<protein>
    <submittedName>
        <fullName evidence="11">CCA tRNA nucleotidyltransferase</fullName>
    </submittedName>
</protein>
<dbReference type="GO" id="GO:0046872">
    <property type="term" value="F:metal ion binding"/>
    <property type="evidence" value="ECO:0007669"/>
    <property type="project" value="UniProtKB-KW"/>
</dbReference>
<comment type="caution">
    <text evidence="11">The sequence shown here is derived from an EMBL/GenBank/DDBJ whole genome shotgun (WGS) entry which is preliminary data.</text>
</comment>
<organism evidence="11 12">
    <name type="scientific">Thalassorhabdomicrobium marinisediminis</name>
    <dbReference type="NCBI Taxonomy" id="2170577"/>
    <lineage>
        <taxon>Bacteria</taxon>
        <taxon>Pseudomonadati</taxon>
        <taxon>Pseudomonadota</taxon>
        <taxon>Alphaproteobacteria</taxon>
        <taxon>Rhodobacterales</taxon>
        <taxon>Paracoccaceae</taxon>
        <taxon>Thalassorhabdomicrobium</taxon>
    </lineage>
</organism>
<dbReference type="InterPro" id="IPR043519">
    <property type="entry name" value="NT_sf"/>
</dbReference>
<keyword evidence="5" id="KW-0479">Metal-binding</keyword>
<evidence type="ECO:0000256" key="2">
    <source>
        <dbReference type="ARBA" id="ARBA00022679"/>
    </source>
</evidence>
<dbReference type="EMBL" id="QCYG01000002">
    <property type="protein sequence ID" value="PVA07900.1"/>
    <property type="molecule type" value="Genomic_DNA"/>
</dbReference>
<feature type="domain" description="tRNA nucleotidyltransferase/poly(A) polymerase RNA and SrmB- binding" evidence="10">
    <location>
        <begin position="174"/>
        <end position="224"/>
    </location>
</feature>
<dbReference type="PANTHER" id="PTHR46173">
    <property type="entry name" value="CCA TRNA NUCLEOTIDYLTRANSFERASE 1, MITOCHONDRIAL"/>
    <property type="match status" value="1"/>
</dbReference>
<evidence type="ECO:0000256" key="5">
    <source>
        <dbReference type="ARBA" id="ARBA00022723"/>
    </source>
</evidence>
<dbReference type="GO" id="GO:0000166">
    <property type="term" value="F:nucleotide binding"/>
    <property type="evidence" value="ECO:0007669"/>
    <property type="project" value="UniProtKB-KW"/>
</dbReference>
<feature type="domain" description="Poly A polymerase head" evidence="9">
    <location>
        <begin position="13"/>
        <end position="136"/>
    </location>
</feature>
<dbReference type="SUPFAM" id="SSF81301">
    <property type="entry name" value="Nucleotidyltransferase"/>
    <property type="match status" value="1"/>
</dbReference>
<name>A0A2T7G0G6_9RHOB</name>
<accession>A0A2T7G0G6</accession>
<dbReference type="Gene3D" id="3.30.460.10">
    <property type="entry name" value="Beta Polymerase, domain 2"/>
    <property type="match status" value="1"/>
</dbReference>
<proteinExistence type="inferred from homology"/>
<keyword evidence="4" id="KW-0548">Nucleotidyltransferase</keyword>
<evidence type="ECO:0000256" key="7">
    <source>
        <dbReference type="ARBA" id="ARBA00022842"/>
    </source>
</evidence>
<dbReference type="Pfam" id="PF01743">
    <property type="entry name" value="PolyA_pol"/>
    <property type="match status" value="1"/>
</dbReference>
<evidence type="ECO:0000259" key="10">
    <source>
        <dbReference type="Pfam" id="PF12627"/>
    </source>
</evidence>
<dbReference type="OrthoDB" id="9805698at2"/>
<dbReference type="GO" id="GO:0008033">
    <property type="term" value="P:tRNA processing"/>
    <property type="evidence" value="ECO:0007669"/>
    <property type="project" value="UniProtKB-KW"/>
</dbReference>
<keyword evidence="6" id="KW-0547">Nucleotide-binding</keyword>